<protein>
    <submittedName>
        <fullName evidence="1">Uncharacterized protein</fullName>
    </submittedName>
</protein>
<sequence length="99" mass="10940">MPGVAEERAQWMARGCLVVRRLEAQSTGYLSAVQLPPNLVFKCRVFSVAHTAMKIGMDAYPSAAPLMVSLDDRMGVGFASILWMISNDDVFVEELAWDC</sequence>
<gene>
    <name evidence="2" type="ORF">HPP92_017706</name>
    <name evidence="1" type="ORF">HPP92_026436</name>
</gene>
<evidence type="ECO:0000313" key="3">
    <source>
        <dbReference type="Proteomes" id="UP000636800"/>
    </source>
</evidence>
<evidence type="ECO:0000313" key="2">
    <source>
        <dbReference type="EMBL" id="KAG0468378.1"/>
    </source>
</evidence>
<evidence type="ECO:0000313" key="1">
    <source>
        <dbReference type="EMBL" id="KAG0451421.1"/>
    </source>
</evidence>
<dbReference type="Proteomes" id="UP000636800">
    <property type="component" value="Unassembled WGS sequence"/>
</dbReference>
<organism evidence="1 3">
    <name type="scientific">Vanilla planifolia</name>
    <name type="common">Vanilla</name>
    <dbReference type="NCBI Taxonomy" id="51239"/>
    <lineage>
        <taxon>Eukaryota</taxon>
        <taxon>Viridiplantae</taxon>
        <taxon>Streptophyta</taxon>
        <taxon>Embryophyta</taxon>
        <taxon>Tracheophyta</taxon>
        <taxon>Spermatophyta</taxon>
        <taxon>Magnoliopsida</taxon>
        <taxon>Liliopsida</taxon>
        <taxon>Asparagales</taxon>
        <taxon>Orchidaceae</taxon>
        <taxon>Vanilloideae</taxon>
        <taxon>Vanilleae</taxon>
        <taxon>Vanilla</taxon>
    </lineage>
</organism>
<dbReference type="Proteomes" id="UP000639772">
    <property type="component" value="Chromosome 9"/>
</dbReference>
<comment type="caution">
    <text evidence="1">The sequence shown here is derived from an EMBL/GenBank/DDBJ whole genome shotgun (WGS) entry which is preliminary data.</text>
</comment>
<name>A0A835U9S6_VANPL</name>
<evidence type="ECO:0000313" key="4">
    <source>
        <dbReference type="Proteomes" id="UP000639772"/>
    </source>
</evidence>
<proteinExistence type="predicted"/>
<keyword evidence="3" id="KW-1185">Reference proteome</keyword>
<accession>A0A835U9S6</accession>
<dbReference type="EMBL" id="JADCNL010000059">
    <property type="protein sequence ID" value="KAG0451421.1"/>
    <property type="molecule type" value="Genomic_DNA"/>
</dbReference>
<reference evidence="3 4" key="1">
    <citation type="journal article" date="2020" name="Nat. Food">
        <title>A phased Vanilla planifolia genome enables genetic improvement of flavour and production.</title>
        <authorList>
            <person name="Hasing T."/>
            <person name="Tang H."/>
            <person name="Brym M."/>
            <person name="Khazi F."/>
            <person name="Huang T."/>
            <person name="Chambers A.H."/>
        </authorList>
    </citation>
    <scope>NUCLEOTIDE SEQUENCE [LARGE SCALE GENOMIC DNA]</scope>
    <source>
        <tissue evidence="1">Leaf</tissue>
    </source>
</reference>
<dbReference type="AlphaFoldDB" id="A0A835U9S6"/>
<dbReference type="EMBL" id="JADCNM010000009">
    <property type="protein sequence ID" value="KAG0468378.1"/>
    <property type="molecule type" value="Genomic_DNA"/>
</dbReference>